<reference evidence="2 3" key="1">
    <citation type="submission" date="2020-07" db="EMBL/GenBank/DDBJ databases">
        <title>Exploring microbial biodiversity for novel pathways involved in the catabolism of aromatic compounds derived from lignin.</title>
        <authorList>
            <person name="Elkins J."/>
        </authorList>
    </citation>
    <scope>NUCLEOTIDE SEQUENCE [LARGE SCALE GENOMIC DNA]</scope>
    <source>
        <strain evidence="2 3">VanB</strain>
    </source>
</reference>
<gene>
    <name evidence="2" type="ORF">GGI52_004390</name>
</gene>
<feature type="compositionally biased region" description="Basic and acidic residues" evidence="1">
    <location>
        <begin position="18"/>
        <end position="41"/>
    </location>
</feature>
<evidence type="ECO:0000313" key="3">
    <source>
        <dbReference type="Proteomes" id="UP000553035"/>
    </source>
</evidence>
<proteinExistence type="predicted"/>
<feature type="region of interest" description="Disordered" evidence="1">
    <location>
        <begin position="15"/>
        <end position="53"/>
    </location>
</feature>
<dbReference type="AlphaFoldDB" id="A0A7Z0AWK8"/>
<comment type="caution">
    <text evidence="2">The sequence shown here is derived from an EMBL/GenBank/DDBJ whole genome shotgun (WGS) entry which is preliminary data.</text>
</comment>
<dbReference type="RefSeq" id="WP_179692028.1">
    <property type="nucleotide sequence ID" value="NZ_JACCAT010000001.1"/>
</dbReference>
<sequence length="84" mass="9824">MHIEVTDCQRNIPTLEKSAVREKRARQKKSDRPKVLRDDSNIRLSEQSAHSTRVAQDYWNATRETCKDVLQMLKENASQLAREN</sequence>
<organism evidence="2 3">
    <name type="scientific">Pseudomonas moraviensis</name>
    <dbReference type="NCBI Taxonomy" id="321662"/>
    <lineage>
        <taxon>Bacteria</taxon>
        <taxon>Pseudomonadati</taxon>
        <taxon>Pseudomonadota</taxon>
        <taxon>Gammaproteobacteria</taxon>
        <taxon>Pseudomonadales</taxon>
        <taxon>Pseudomonadaceae</taxon>
        <taxon>Pseudomonas</taxon>
    </lineage>
</organism>
<dbReference type="Proteomes" id="UP000553035">
    <property type="component" value="Unassembled WGS sequence"/>
</dbReference>
<accession>A0A7Z0AWK8</accession>
<dbReference type="EMBL" id="JACCAT010000001">
    <property type="protein sequence ID" value="NYH11347.1"/>
    <property type="molecule type" value="Genomic_DNA"/>
</dbReference>
<protein>
    <submittedName>
        <fullName evidence="2">Uncharacterized protein</fullName>
    </submittedName>
</protein>
<name>A0A7Z0AWK8_9PSED</name>
<evidence type="ECO:0000313" key="2">
    <source>
        <dbReference type="EMBL" id="NYH11347.1"/>
    </source>
</evidence>
<evidence type="ECO:0000256" key="1">
    <source>
        <dbReference type="SAM" id="MobiDB-lite"/>
    </source>
</evidence>
<feature type="compositionally biased region" description="Polar residues" evidence="1">
    <location>
        <begin position="42"/>
        <end position="53"/>
    </location>
</feature>